<proteinExistence type="inferred from homology"/>
<dbReference type="GO" id="GO:0000287">
    <property type="term" value="F:magnesium ion binding"/>
    <property type="evidence" value="ECO:0007669"/>
    <property type="project" value="InterPro"/>
</dbReference>
<evidence type="ECO:0000313" key="12">
    <source>
        <dbReference type="Proteomes" id="UP000481030"/>
    </source>
</evidence>
<dbReference type="NCBIfam" id="NF006048">
    <property type="entry name" value="PRK08194.1"/>
    <property type="match status" value="1"/>
</dbReference>
<dbReference type="PANTHER" id="PTHR43275">
    <property type="entry name" value="D-MALATE DEHYDROGENASE [DECARBOXYLATING]"/>
    <property type="match status" value="1"/>
</dbReference>
<evidence type="ECO:0000313" key="11">
    <source>
        <dbReference type="EMBL" id="KAB2336706.1"/>
    </source>
</evidence>
<gene>
    <name evidence="11" type="ORF">F7731_10135</name>
</gene>
<dbReference type="Pfam" id="PF00180">
    <property type="entry name" value="Iso_dh"/>
    <property type="match status" value="1"/>
</dbReference>
<dbReference type="SMART" id="SM01329">
    <property type="entry name" value="Iso_dh"/>
    <property type="match status" value="1"/>
</dbReference>
<dbReference type="OrthoDB" id="9806254at2"/>
<keyword evidence="5" id="KW-0479">Metal-binding</keyword>
<dbReference type="InterPro" id="IPR011829">
    <property type="entry name" value="TTC_DH"/>
</dbReference>
<evidence type="ECO:0000256" key="5">
    <source>
        <dbReference type="ARBA" id="ARBA00022723"/>
    </source>
</evidence>
<evidence type="ECO:0000256" key="1">
    <source>
        <dbReference type="ARBA" id="ARBA00001936"/>
    </source>
</evidence>
<feature type="domain" description="Isopropylmalate dehydrogenase-like" evidence="10">
    <location>
        <begin position="5"/>
        <end position="345"/>
    </location>
</feature>
<dbReference type="InterPro" id="IPR050501">
    <property type="entry name" value="ICDH/IPMDH"/>
</dbReference>
<name>A0A6L3V640_9BACI</name>
<dbReference type="EMBL" id="WBOS01000003">
    <property type="protein sequence ID" value="KAB2336706.1"/>
    <property type="molecule type" value="Genomic_DNA"/>
</dbReference>
<dbReference type="InterPro" id="IPR024084">
    <property type="entry name" value="IsoPropMal-DH-like_dom"/>
</dbReference>
<evidence type="ECO:0000256" key="3">
    <source>
        <dbReference type="ARBA" id="ARBA00007769"/>
    </source>
</evidence>
<dbReference type="PROSITE" id="PS00470">
    <property type="entry name" value="IDH_IMDH"/>
    <property type="match status" value="1"/>
</dbReference>
<keyword evidence="7" id="KW-0520">NAD</keyword>
<comment type="similarity">
    <text evidence="3">Belongs to the isocitrate and isopropylmalate dehydrogenases family.</text>
</comment>
<comment type="caution">
    <text evidence="11">The sequence shown here is derived from an EMBL/GenBank/DDBJ whole genome shotgun (WGS) entry which is preliminary data.</text>
</comment>
<evidence type="ECO:0000256" key="2">
    <source>
        <dbReference type="ARBA" id="ARBA00001946"/>
    </source>
</evidence>
<comment type="catalytic activity">
    <reaction evidence="9">
        <text>(R)-malate + NAD(+) = pyruvate + CO2 + NADH</text>
        <dbReference type="Rhea" id="RHEA:18365"/>
        <dbReference type="ChEBI" id="CHEBI:15361"/>
        <dbReference type="ChEBI" id="CHEBI:15588"/>
        <dbReference type="ChEBI" id="CHEBI:16526"/>
        <dbReference type="ChEBI" id="CHEBI:57540"/>
        <dbReference type="ChEBI" id="CHEBI:57945"/>
        <dbReference type="EC" id="1.1.1.83"/>
    </reaction>
</comment>
<keyword evidence="8" id="KW-0464">Manganese</keyword>
<evidence type="ECO:0000256" key="6">
    <source>
        <dbReference type="ARBA" id="ARBA00023002"/>
    </source>
</evidence>
<dbReference type="GO" id="GO:0046553">
    <property type="term" value="F:D-malate dehydrogenase (decarboxylating) (NAD+) activity"/>
    <property type="evidence" value="ECO:0007669"/>
    <property type="project" value="UniProtKB-EC"/>
</dbReference>
<dbReference type="SUPFAM" id="SSF53659">
    <property type="entry name" value="Isocitrate/Isopropylmalate dehydrogenase-like"/>
    <property type="match status" value="1"/>
</dbReference>
<sequence>MKKWEISVIPGDGIGIEVMPEATRVLDRLAEIHGGIAFSYREYPWSCEYYLEHGVMMPEDGLKQLEQSDAVFLGAVGNPKLVADHISLWGLLVNIRRGFEQVINVRPAKQMKGIASPLVNPKEFDFIVVRENSEGEYSEVGGRIHSGEDEMAIQNAVFTRKGITRAMDYAFELAKTRRGHVTSATKSNGIVHSMPFWDEVFQDVSKRYEDIQTQSVHIDALSAFLVSKPHTFDVIVASNLFGDILTDIGASIMGSIGIAPAANININGKYPSMFEPVHGSAPDIVGQGIANPIGQIWTGKMMLDHLGERELGTLLLDTIEEVLQDGIKTPDIGGTASTIEVTDHIFNKLNCGHSWCQAPSVDK</sequence>
<comment type="cofactor">
    <cofactor evidence="1">
        <name>Mn(2+)</name>
        <dbReference type="ChEBI" id="CHEBI:29035"/>
    </cofactor>
</comment>
<evidence type="ECO:0000259" key="10">
    <source>
        <dbReference type="SMART" id="SM01329"/>
    </source>
</evidence>
<protein>
    <recommendedName>
        <fullName evidence="4">D-malate dehydrogenase (decarboxylating)</fullName>
        <ecNumber evidence="4">1.1.1.83</ecNumber>
    </recommendedName>
</protein>
<keyword evidence="6 11" id="KW-0560">Oxidoreductase</keyword>
<keyword evidence="12" id="KW-1185">Reference proteome</keyword>
<organism evidence="11 12">
    <name type="scientific">Cytobacillus depressus</name>
    <dbReference type="NCBI Taxonomy" id="1602942"/>
    <lineage>
        <taxon>Bacteria</taxon>
        <taxon>Bacillati</taxon>
        <taxon>Bacillota</taxon>
        <taxon>Bacilli</taxon>
        <taxon>Bacillales</taxon>
        <taxon>Bacillaceae</taxon>
        <taxon>Cytobacillus</taxon>
    </lineage>
</organism>
<comment type="cofactor">
    <cofactor evidence="2">
        <name>Mg(2+)</name>
        <dbReference type="ChEBI" id="CHEBI:18420"/>
    </cofactor>
</comment>
<dbReference type="InterPro" id="IPR019818">
    <property type="entry name" value="IsoCit/isopropylmalate_DH_CS"/>
</dbReference>
<dbReference type="RefSeq" id="WP_151534661.1">
    <property type="nucleotide sequence ID" value="NZ_WBOS01000003.1"/>
</dbReference>
<accession>A0A6L3V640</accession>
<dbReference type="EC" id="1.1.1.83" evidence="4"/>
<dbReference type="Gene3D" id="3.40.718.10">
    <property type="entry name" value="Isopropylmalate Dehydrogenase"/>
    <property type="match status" value="1"/>
</dbReference>
<dbReference type="PANTHER" id="PTHR43275:SF1">
    <property type="entry name" value="D-MALATE DEHYDROGENASE [DECARBOXYLATING]"/>
    <property type="match status" value="1"/>
</dbReference>
<evidence type="ECO:0000256" key="8">
    <source>
        <dbReference type="ARBA" id="ARBA00023211"/>
    </source>
</evidence>
<dbReference type="Proteomes" id="UP000481030">
    <property type="component" value="Unassembled WGS sequence"/>
</dbReference>
<evidence type="ECO:0000256" key="9">
    <source>
        <dbReference type="ARBA" id="ARBA00049301"/>
    </source>
</evidence>
<evidence type="ECO:0000256" key="7">
    <source>
        <dbReference type="ARBA" id="ARBA00023027"/>
    </source>
</evidence>
<dbReference type="NCBIfam" id="TIGR02089">
    <property type="entry name" value="TTC"/>
    <property type="match status" value="1"/>
</dbReference>
<evidence type="ECO:0000256" key="4">
    <source>
        <dbReference type="ARBA" id="ARBA00013126"/>
    </source>
</evidence>
<reference evidence="11 12" key="1">
    <citation type="journal article" date="2016" name="Antonie Van Leeuwenhoek">
        <title>Bacillus depressus sp. nov., isolated from soil of a sunflower field.</title>
        <authorList>
            <person name="Wei X."/>
            <person name="Xin D."/>
            <person name="Xin Y."/>
            <person name="Zhang H."/>
            <person name="Wang T."/>
            <person name="Zhang J."/>
        </authorList>
    </citation>
    <scope>NUCLEOTIDE SEQUENCE [LARGE SCALE GENOMIC DNA]</scope>
    <source>
        <strain evidence="11 12">BZ1</strain>
    </source>
</reference>
<dbReference type="GO" id="GO:0051287">
    <property type="term" value="F:NAD binding"/>
    <property type="evidence" value="ECO:0007669"/>
    <property type="project" value="InterPro"/>
</dbReference>
<dbReference type="AlphaFoldDB" id="A0A6L3V640"/>